<evidence type="ECO:0000313" key="2">
    <source>
        <dbReference type="EMBL" id="RID84754.1"/>
    </source>
</evidence>
<accession>A0A398B5N9</accession>
<proteinExistence type="predicted"/>
<dbReference type="SUPFAM" id="SSF143422">
    <property type="entry name" value="Transposase IS200-like"/>
    <property type="match status" value="1"/>
</dbReference>
<name>A0A398B5N9_9BACI</name>
<feature type="domain" description="Transposase IS200-like" evidence="1">
    <location>
        <begin position="9"/>
        <end position="123"/>
    </location>
</feature>
<dbReference type="EMBL" id="QWVS01000023">
    <property type="protein sequence ID" value="RID84754.1"/>
    <property type="molecule type" value="Genomic_DNA"/>
</dbReference>
<reference evidence="2 3" key="1">
    <citation type="submission" date="2018-08" db="EMBL/GenBank/DDBJ databases">
        <title>Bacillus jemisoniae sp. nov., Bacillus chryseoplanitiae sp. nov., Bacillus resnikiae sp. nov., and Bacillus frankliniae sp. nov., isolated from Viking spacecraft and associated surfaces.</title>
        <authorList>
            <person name="Seuylemezian A."/>
            <person name="Vaishampayan P."/>
        </authorList>
    </citation>
    <scope>NUCLEOTIDE SEQUENCE [LARGE SCALE GENOMIC DNA]</scope>
    <source>
        <strain evidence="2 3">MA001</strain>
    </source>
</reference>
<dbReference type="RefSeq" id="WP_119117605.1">
    <property type="nucleotide sequence ID" value="NZ_QWVS01000023.1"/>
</dbReference>
<comment type="caution">
    <text evidence="2">The sequence shown here is derived from an EMBL/GenBank/DDBJ whole genome shotgun (WGS) entry which is preliminary data.</text>
</comment>
<evidence type="ECO:0000313" key="3">
    <source>
        <dbReference type="Proteomes" id="UP000266016"/>
    </source>
</evidence>
<dbReference type="Gene3D" id="3.30.70.1290">
    <property type="entry name" value="Transposase IS200-like"/>
    <property type="match status" value="1"/>
</dbReference>
<evidence type="ECO:0000259" key="1">
    <source>
        <dbReference type="SMART" id="SM01321"/>
    </source>
</evidence>
<dbReference type="GO" id="GO:0006313">
    <property type="term" value="P:DNA transposition"/>
    <property type="evidence" value="ECO:0007669"/>
    <property type="project" value="InterPro"/>
</dbReference>
<dbReference type="SMART" id="SM01321">
    <property type="entry name" value="Y1_Tnp"/>
    <property type="match status" value="1"/>
</dbReference>
<gene>
    <name evidence="2" type="ORF">D1953_12880</name>
</gene>
<dbReference type="PANTHER" id="PTHR34322">
    <property type="entry name" value="TRANSPOSASE, Y1_TNP DOMAIN-CONTAINING"/>
    <property type="match status" value="1"/>
</dbReference>
<dbReference type="Pfam" id="PF01797">
    <property type="entry name" value="Y1_Tnp"/>
    <property type="match status" value="1"/>
</dbReference>
<dbReference type="GO" id="GO:0004803">
    <property type="term" value="F:transposase activity"/>
    <property type="evidence" value="ECO:0007669"/>
    <property type="project" value="InterPro"/>
</dbReference>
<keyword evidence="3" id="KW-1185">Reference proteome</keyword>
<organism evidence="2 3">
    <name type="scientific">Peribacillus asahii</name>
    <dbReference type="NCBI Taxonomy" id="228899"/>
    <lineage>
        <taxon>Bacteria</taxon>
        <taxon>Bacillati</taxon>
        <taxon>Bacillota</taxon>
        <taxon>Bacilli</taxon>
        <taxon>Bacillales</taxon>
        <taxon>Bacillaceae</taxon>
        <taxon>Peribacillus</taxon>
    </lineage>
</organism>
<sequence length="179" mass="21463">MGHRIREWSPDQYYHVSSRGNRKEPLFLSGEDYSVFLHLLSKIHEKYPIELTSYCLMTNHYHLQICSPEVSLSKVMALLNKRYAHYFNKKYDKTGHLFEKRFFSKRVEGLIGMAEVSRYIHYNPVKACMVSEPQLYQWSSYRSYYSSYTSYPFLNKQPLLSLFNHCPQAYHEWCIMKSQ</sequence>
<dbReference type="InterPro" id="IPR002686">
    <property type="entry name" value="Transposase_17"/>
</dbReference>
<dbReference type="GO" id="GO:0003677">
    <property type="term" value="F:DNA binding"/>
    <property type="evidence" value="ECO:0007669"/>
    <property type="project" value="InterPro"/>
</dbReference>
<dbReference type="PANTHER" id="PTHR34322:SF2">
    <property type="entry name" value="TRANSPOSASE IS200-LIKE DOMAIN-CONTAINING PROTEIN"/>
    <property type="match status" value="1"/>
</dbReference>
<dbReference type="Proteomes" id="UP000266016">
    <property type="component" value="Unassembled WGS sequence"/>
</dbReference>
<dbReference type="AlphaFoldDB" id="A0A398B5N9"/>
<protein>
    <submittedName>
        <fullName evidence="2">Transposase</fullName>
    </submittedName>
</protein>
<dbReference type="InterPro" id="IPR036515">
    <property type="entry name" value="Transposase_17_sf"/>
</dbReference>